<gene>
    <name evidence="1" type="ordered locus">Mefer_0012</name>
</gene>
<keyword evidence="2" id="KW-1185">Reference proteome</keyword>
<dbReference type="Proteomes" id="UP000001495">
    <property type="component" value="Chromosome"/>
</dbReference>
<dbReference type="STRING" id="573064.Mefer_0012"/>
<dbReference type="HOGENOM" id="CLU_2911507_0_0_2"/>
<dbReference type="KEGG" id="mfe:Mefer_0012"/>
<dbReference type="EMBL" id="CP001696">
    <property type="protein sequence ID" value="ACV23854.1"/>
    <property type="molecule type" value="Genomic_DNA"/>
</dbReference>
<organism evidence="1 2">
    <name type="scientific">Methanocaldococcus fervens (strain DSM 4213 / JCM 15782 / AG86)</name>
    <name type="common">Methanococcus fervens</name>
    <dbReference type="NCBI Taxonomy" id="573064"/>
    <lineage>
        <taxon>Archaea</taxon>
        <taxon>Methanobacteriati</taxon>
        <taxon>Methanobacteriota</taxon>
        <taxon>Methanomada group</taxon>
        <taxon>Methanococci</taxon>
        <taxon>Methanococcales</taxon>
        <taxon>Methanocaldococcaceae</taxon>
        <taxon>Methanocaldococcus</taxon>
    </lineage>
</organism>
<name>C7P5M2_METFA</name>
<protein>
    <recommendedName>
        <fullName evidence="3">Lipoprotein</fullName>
    </recommendedName>
</protein>
<dbReference type="AlphaFoldDB" id="C7P5M2"/>
<sequence>MKVNKIFLFILFSIILCGCISSDKNFSEKTYNIINKTDDKANTANISDISKNQSFLLKIFL</sequence>
<accession>C7P5M2</accession>
<proteinExistence type="predicted"/>
<evidence type="ECO:0008006" key="3">
    <source>
        <dbReference type="Google" id="ProtNLM"/>
    </source>
</evidence>
<evidence type="ECO:0000313" key="2">
    <source>
        <dbReference type="Proteomes" id="UP000001495"/>
    </source>
</evidence>
<dbReference type="PROSITE" id="PS51257">
    <property type="entry name" value="PROKAR_LIPOPROTEIN"/>
    <property type="match status" value="1"/>
</dbReference>
<reference evidence="1" key="1">
    <citation type="submission" date="2009-08" db="EMBL/GenBank/DDBJ databases">
        <title>Complete sequence of chromosome of Methanocaldococcus fervens AG86.</title>
        <authorList>
            <consortium name="US DOE Joint Genome Institute"/>
            <person name="Lucas S."/>
            <person name="Copeland A."/>
            <person name="Lapidus A."/>
            <person name="Glavina del Rio T."/>
            <person name="Tice H."/>
            <person name="Bruce D."/>
            <person name="Goodwin L."/>
            <person name="Pitluck S."/>
            <person name="Chertkov O."/>
            <person name="Detter J.C."/>
            <person name="Han C."/>
            <person name="Tapia R."/>
            <person name="Larimer F."/>
            <person name="Land M."/>
            <person name="Hauser L."/>
            <person name="Kyrpides N."/>
            <person name="Ovchinnikova G."/>
            <person name="Lupa-Sieprawska M."/>
            <person name="Whitman W.B."/>
        </authorList>
    </citation>
    <scope>NUCLEOTIDE SEQUENCE [LARGE SCALE GENOMIC DNA]</scope>
    <source>
        <strain evidence="1">AG86</strain>
    </source>
</reference>
<evidence type="ECO:0000313" key="1">
    <source>
        <dbReference type="EMBL" id="ACV23854.1"/>
    </source>
</evidence>